<dbReference type="Proteomes" id="UP000005408">
    <property type="component" value="Unassembled WGS sequence"/>
</dbReference>
<evidence type="ECO:0000313" key="4">
    <source>
        <dbReference type="Proteomes" id="UP000005408"/>
    </source>
</evidence>
<dbReference type="PANTHER" id="PTHR12452:SF0">
    <property type="entry name" value="THIOREDOXIN DOMAIN-CONTAINING PROTEIN 17"/>
    <property type="match status" value="1"/>
</dbReference>
<dbReference type="PANTHER" id="PTHR12452">
    <property type="entry name" value="42-9-9 PROTEIN-RELATED"/>
    <property type="match status" value="1"/>
</dbReference>
<protein>
    <recommendedName>
        <fullName evidence="2">Thioredoxin domain-containing protein</fullName>
    </recommendedName>
</protein>
<keyword evidence="4" id="KW-1185">Reference proteome</keyword>
<evidence type="ECO:0000256" key="1">
    <source>
        <dbReference type="ARBA" id="ARBA00008987"/>
    </source>
</evidence>
<dbReference type="Pfam" id="PF06110">
    <property type="entry name" value="TXD17-like_Trx"/>
    <property type="match status" value="1"/>
</dbReference>
<dbReference type="GO" id="GO:0047134">
    <property type="term" value="F:protein-disulfide reductase [NAD(P)H] activity"/>
    <property type="evidence" value="ECO:0007669"/>
    <property type="project" value="InterPro"/>
</dbReference>
<dbReference type="InterPro" id="IPR010357">
    <property type="entry name" value="TXNDC17_dom"/>
</dbReference>
<dbReference type="Gene3D" id="3.40.30.10">
    <property type="entry name" value="Glutaredoxin"/>
    <property type="match status" value="1"/>
</dbReference>
<proteinExistence type="inferred from homology"/>
<name>A0A8W8N177_MAGGI</name>
<accession>A0A8W8N177</accession>
<dbReference type="InterPro" id="IPR045108">
    <property type="entry name" value="TXNDC17-like"/>
</dbReference>
<evidence type="ECO:0000259" key="2">
    <source>
        <dbReference type="Pfam" id="PF06110"/>
    </source>
</evidence>
<comment type="similarity">
    <text evidence="1">Belongs to the thioredoxin family.</text>
</comment>
<dbReference type="EnsemblMetazoa" id="G3932.3">
    <property type="protein sequence ID" value="G3932.3:cds"/>
    <property type="gene ID" value="G3932"/>
</dbReference>
<reference evidence="3" key="1">
    <citation type="submission" date="2022-08" db="UniProtKB">
        <authorList>
            <consortium name="EnsemblMetazoa"/>
        </authorList>
    </citation>
    <scope>IDENTIFICATION</scope>
    <source>
        <strain evidence="3">05x7-T-G4-1.051#20</strain>
    </source>
</reference>
<evidence type="ECO:0000313" key="3">
    <source>
        <dbReference type="EnsemblMetazoa" id="G3932.2:cds"/>
    </source>
</evidence>
<dbReference type="AlphaFoldDB" id="A0A8W8N177"/>
<sequence>MVKEIHVQGLEAYKKAVDENKADPVVMRNLKHAEEDAVFIHCGVGDRAFWKDQSNAFRKEPGLELKSVPTLLKVGQKQRLEEGQCANDDLVQMLFSDE</sequence>
<dbReference type="EnsemblMetazoa" id="G3932.2">
    <property type="protein sequence ID" value="G3932.2:cds"/>
    <property type="gene ID" value="G3932"/>
</dbReference>
<feature type="domain" description="Thioredoxin" evidence="2">
    <location>
        <begin position="21"/>
        <end position="97"/>
    </location>
</feature>
<dbReference type="GO" id="GO:0005829">
    <property type="term" value="C:cytosol"/>
    <property type="evidence" value="ECO:0007669"/>
    <property type="project" value="TreeGrafter"/>
</dbReference>
<organism evidence="3 4">
    <name type="scientific">Magallana gigas</name>
    <name type="common">Pacific oyster</name>
    <name type="synonym">Crassostrea gigas</name>
    <dbReference type="NCBI Taxonomy" id="29159"/>
    <lineage>
        <taxon>Eukaryota</taxon>
        <taxon>Metazoa</taxon>
        <taxon>Spiralia</taxon>
        <taxon>Lophotrochozoa</taxon>
        <taxon>Mollusca</taxon>
        <taxon>Bivalvia</taxon>
        <taxon>Autobranchia</taxon>
        <taxon>Pteriomorphia</taxon>
        <taxon>Ostreida</taxon>
        <taxon>Ostreoidea</taxon>
        <taxon>Ostreidae</taxon>
        <taxon>Magallana</taxon>
    </lineage>
</organism>